<name>A0A4D9DRR0_9SAUR</name>
<gene>
    <name evidence="2" type="ORF">DR999_PMT20604</name>
</gene>
<proteinExistence type="predicted"/>
<reference evidence="2 3" key="1">
    <citation type="submission" date="2019-04" db="EMBL/GenBank/DDBJ databases">
        <title>Draft genome of the big-headed turtle Platysternon megacephalum.</title>
        <authorList>
            <person name="Gong S."/>
        </authorList>
    </citation>
    <scope>NUCLEOTIDE SEQUENCE [LARGE SCALE GENOMIC DNA]</scope>
    <source>
        <strain evidence="2">DO16091913</strain>
        <tissue evidence="2">Muscle</tissue>
    </source>
</reference>
<evidence type="ECO:0000256" key="1">
    <source>
        <dbReference type="SAM" id="MobiDB-lite"/>
    </source>
</evidence>
<feature type="compositionally biased region" description="Polar residues" evidence="1">
    <location>
        <begin position="199"/>
        <end position="215"/>
    </location>
</feature>
<dbReference type="Proteomes" id="UP000297703">
    <property type="component" value="Unassembled WGS sequence"/>
</dbReference>
<evidence type="ECO:0000313" key="3">
    <source>
        <dbReference type="Proteomes" id="UP000297703"/>
    </source>
</evidence>
<reference evidence="2 3" key="2">
    <citation type="submission" date="2019-04" db="EMBL/GenBank/DDBJ databases">
        <title>The genome sequence of big-headed turtle.</title>
        <authorList>
            <person name="Gong S."/>
        </authorList>
    </citation>
    <scope>NUCLEOTIDE SEQUENCE [LARGE SCALE GENOMIC DNA]</scope>
    <source>
        <strain evidence="2">DO16091913</strain>
        <tissue evidence="2">Muscle</tissue>
    </source>
</reference>
<keyword evidence="3" id="KW-1185">Reference proteome</keyword>
<accession>A0A4D9DRR0</accession>
<protein>
    <submittedName>
        <fullName evidence="2">Uncharacterized protein</fullName>
    </submittedName>
</protein>
<feature type="region of interest" description="Disordered" evidence="1">
    <location>
        <begin position="179"/>
        <end position="215"/>
    </location>
</feature>
<organism evidence="2 3">
    <name type="scientific">Platysternon megacephalum</name>
    <name type="common">big-headed turtle</name>
    <dbReference type="NCBI Taxonomy" id="55544"/>
    <lineage>
        <taxon>Eukaryota</taxon>
        <taxon>Metazoa</taxon>
        <taxon>Chordata</taxon>
        <taxon>Craniata</taxon>
        <taxon>Vertebrata</taxon>
        <taxon>Euteleostomi</taxon>
        <taxon>Archelosauria</taxon>
        <taxon>Testudinata</taxon>
        <taxon>Testudines</taxon>
        <taxon>Cryptodira</taxon>
        <taxon>Durocryptodira</taxon>
        <taxon>Testudinoidea</taxon>
        <taxon>Platysternidae</taxon>
        <taxon>Platysternon</taxon>
    </lineage>
</organism>
<evidence type="ECO:0000313" key="2">
    <source>
        <dbReference type="EMBL" id="TFJ97543.1"/>
    </source>
</evidence>
<dbReference type="AlphaFoldDB" id="A0A4D9DRR0"/>
<comment type="caution">
    <text evidence="2">The sequence shown here is derived from an EMBL/GenBank/DDBJ whole genome shotgun (WGS) entry which is preliminary data.</text>
</comment>
<sequence>MLFPEVLEQSGWGWEPVISGTPSTLDPTRPGAVGFHYSSPENSPSLLGTWKGLSHPQACLRKQLQYERWLCSPALDLPTLLIDGPCLPVLSSPPNPSHSQCSPLHQVCQWLPSTSAEPVLLRQRPSAPSKVPAWLTGWRGRPSSAAVELLLWVCTLPLQLPKLAGLRQERQSEGCRHTQLGALHTKEPALRAPTPSLPHANSQPSMLQAAPSSSV</sequence>
<dbReference type="EMBL" id="QXTE01000481">
    <property type="protein sequence ID" value="TFJ97543.1"/>
    <property type="molecule type" value="Genomic_DNA"/>
</dbReference>